<dbReference type="Ensembl" id="ENSZALT00000001043.1">
    <property type="protein sequence ID" value="ENSZALP00000000573.1"/>
    <property type="gene ID" value="ENSZALG00000000722.1"/>
</dbReference>
<dbReference type="GO" id="GO:0002250">
    <property type="term" value="P:adaptive immune response"/>
    <property type="evidence" value="ECO:0007669"/>
    <property type="project" value="UniProtKB-KW"/>
</dbReference>
<keyword evidence="9" id="KW-1185">Reference proteome</keyword>
<reference evidence="8" key="1">
    <citation type="submission" date="2025-08" db="UniProtKB">
        <authorList>
            <consortium name="Ensembl"/>
        </authorList>
    </citation>
    <scope>IDENTIFICATION</scope>
</reference>
<dbReference type="GO" id="GO:0042101">
    <property type="term" value="C:T cell receptor complex"/>
    <property type="evidence" value="ECO:0007669"/>
    <property type="project" value="UniProtKB-KW"/>
</dbReference>
<feature type="domain" description="Ig-like" evidence="7">
    <location>
        <begin position="1"/>
        <end position="102"/>
    </location>
</feature>
<accession>A0A8D2LZW7</accession>
<evidence type="ECO:0000256" key="4">
    <source>
        <dbReference type="ARBA" id="ARBA00023170"/>
    </source>
</evidence>
<dbReference type="InterPro" id="IPR013783">
    <property type="entry name" value="Ig-like_fold"/>
</dbReference>
<organism evidence="8 9">
    <name type="scientific">Zonotrichia albicollis</name>
    <name type="common">White-throated sparrow</name>
    <name type="synonym">Fringilla albicollis</name>
    <dbReference type="NCBI Taxonomy" id="44394"/>
    <lineage>
        <taxon>Eukaryota</taxon>
        <taxon>Metazoa</taxon>
        <taxon>Chordata</taxon>
        <taxon>Craniata</taxon>
        <taxon>Vertebrata</taxon>
        <taxon>Euteleostomi</taxon>
        <taxon>Archelosauria</taxon>
        <taxon>Archosauria</taxon>
        <taxon>Dinosauria</taxon>
        <taxon>Saurischia</taxon>
        <taxon>Theropoda</taxon>
        <taxon>Coelurosauria</taxon>
        <taxon>Aves</taxon>
        <taxon>Neognathae</taxon>
        <taxon>Neoaves</taxon>
        <taxon>Telluraves</taxon>
        <taxon>Australaves</taxon>
        <taxon>Passeriformes</taxon>
        <taxon>Passerellidae</taxon>
        <taxon>Zonotrichia</taxon>
    </lineage>
</organism>
<dbReference type="SUPFAM" id="SSF48726">
    <property type="entry name" value="Immunoglobulin"/>
    <property type="match status" value="1"/>
</dbReference>
<dbReference type="PROSITE" id="PS50835">
    <property type="entry name" value="IG_LIKE"/>
    <property type="match status" value="1"/>
</dbReference>
<dbReference type="Proteomes" id="UP000694413">
    <property type="component" value="Unassembled WGS sequence"/>
</dbReference>
<evidence type="ECO:0000256" key="6">
    <source>
        <dbReference type="ARBA" id="ARBA00043266"/>
    </source>
</evidence>
<dbReference type="AlphaFoldDB" id="A0A8D2LZW7"/>
<evidence type="ECO:0000313" key="9">
    <source>
        <dbReference type="Proteomes" id="UP000694413"/>
    </source>
</evidence>
<dbReference type="SMART" id="SM00406">
    <property type="entry name" value="IGv"/>
    <property type="match status" value="1"/>
</dbReference>
<evidence type="ECO:0000256" key="5">
    <source>
        <dbReference type="ARBA" id="ARBA00023319"/>
    </source>
</evidence>
<keyword evidence="3" id="KW-1064">Adaptive immunity</keyword>
<evidence type="ECO:0000256" key="2">
    <source>
        <dbReference type="ARBA" id="ARBA00022859"/>
    </source>
</evidence>
<keyword evidence="6" id="KW-1279">T cell receptor</keyword>
<evidence type="ECO:0000256" key="3">
    <source>
        <dbReference type="ARBA" id="ARBA00023130"/>
    </source>
</evidence>
<evidence type="ECO:0000313" key="8">
    <source>
        <dbReference type="Ensembl" id="ENSZALP00000000573.1"/>
    </source>
</evidence>
<evidence type="ECO:0000256" key="1">
    <source>
        <dbReference type="ARBA" id="ARBA00022729"/>
    </source>
</evidence>
<dbReference type="InterPro" id="IPR007110">
    <property type="entry name" value="Ig-like_dom"/>
</dbReference>
<dbReference type="InterPro" id="IPR003599">
    <property type="entry name" value="Ig_sub"/>
</dbReference>
<dbReference type="GO" id="GO:0042605">
    <property type="term" value="F:peptide antigen binding"/>
    <property type="evidence" value="ECO:0007669"/>
    <property type="project" value="TreeGrafter"/>
</dbReference>
<proteinExistence type="predicted"/>
<dbReference type="InterPro" id="IPR051006">
    <property type="entry name" value="TCR_variable_domain"/>
</dbReference>
<protein>
    <recommendedName>
        <fullName evidence="7">Ig-like domain-containing protein</fullName>
    </recommendedName>
</protein>
<evidence type="ECO:0000259" key="7">
    <source>
        <dbReference type="PROSITE" id="PS50835"/>
    </source>
</evidence>
<reference evidence="8" key="2">
    <citation type="submission" date="2025-09" db="UniProtKB">
        <authorList>
            <consortium name="Ensembl"/>
        </authorList>
    </citation>
    <scope>IDENTIFICATION</scope>
</reference>
<dbReference type="InterPro" id="IPR013106">
    <property type="entry name" value="Ig_V-set"/>
</dbReference>
<keyword evidence="4" id="KW-0675">Receptor</keyword>
<keyword evidence="5" id="KW-0393">Immunoglobulin domain</keyword>
<dbReference type="CDD" id="cd00099">
    <property type="entry name" value="IgV"/>
    <property type="match status" value="1"/>
</dbReference>
<dbReference type="PANTHER" id="PTHR19343:SF13">
    <property type="entry name" value="T CELL RECEPTOR ALPHA VARIABLE 21"/>
    <property type="match status" value="1"/>
</dbReference>
<dbReference type="SMART" id="SM00409">
    <property type="entry name" value="IG"/>
    <property type="match status" value="1"/>
</dbReference>
<keyword evidence="1" id="KW-0732">Signal</keyword>
<dbReference type="Pfam" id="PF07686">
    <property type="entry name" value="V-set"/>
    <property type="match status" value="1"/>
</dbReference>
<dbReference type="PANTHER" id="PTHR19343">
    <property type="entry name" value="T CELL RECEPTOR ALPHA VARIABLE 1-2"/>
    <property type="match status" value="1"/>
</dbReference>
<dbReference type="InterPro" id="IPR036179">
    <property type="entry name" value="Ig-like_dom_sf"/>
</dbReference>
<name>A0A8D2LZW7_ZONAL</name>
<sequence>QVALEQQPREVTVREGDEFTFQCIMKGDDMSNYFMYWYRQDARGSLEWINRDGGAYGDGFQDRFVGSMQTSKNSFTLQLVAASPGDAATYYCAARITLEHLSSVWINKLVFGPGTTLTVEPSK</sequence>
<keyword evidence="2" id="KW-0391">Immunity</keyword>
<dbReference type="Gene3D" id="2.60.40.10">
    <property type="entry name" value="Immunoglobulins"/>
    <property type="match status" value="1"/>
</dbReference>